<dbReference type="CDD" id="cd14733">
    <property type="entry name" value="BACK"/>
    <property type="match status" value="1"/>
</dbReference>
<proteinExistence type="predicted"/>
<organism evidence="8 9">
    <name type="scientific">Phytophthora rubi</name>
    <dbReference type="NCBI Taxonomy" id="129364"/>
    <lineage>
        <taxon>Eukaryota</taxon>
        <taxon>Sar</taxon>
        <taxon>Stramenopiles</taxon>
        <taxon>Oomycota</taxon>
        <taxon>Peronosporomycetes</taxon>
        <taxon>Peronosporales</taxon>
        <taxon>Peronosporaceae</taxon>
        <taxon>Phytophthora</taxon>
    </lineage>
</organism>
<dbReference type="InterPro" id="IPR011333">
    <property type="entry name" value="SKP1/BTB/POZ_sf"/>
</dbReference>
<feature type="domain" description="BTB" evidence="7">
    <location>
        <begin position="286"/>
        <end position="358"/>
    </location>
</feature>
<keyword evidence="4 6" id="KW-0472">Membrane</keyword>
<feature type="region of interest" description="Disordered" evidence="5">
    <location>
        <begin position="151"/>
        <end position="170"/>
    </location>
</feature>
<dbReference type="Pfam" id="PF01699">
    <property type="entry name" value="Na_Ca_ex"/>
    <property type="match status" value="1"/>
</dbReference>
<feature type="transmembrane region" description="Helical" evidence="6">
    <location>
        <begin position="472"/>
        <end position="490"/>
    </location>
</feature>
<gene>
    <name evidence="8" type="ORF">PR001_g3463</name>
</gene>
<feature type="transmembrane region" description="Helical" evidence="6">
    <location>
        <begin position="598"/>
        <end position="618"/>
    </location>
</feature>
<feature type="transmembrane region" description="Helical" evidence="6">
    <location>
        <begin position="502"/>
        <end position="528"/>
    </location>
</feature>
<dbReference type="SUPFAM" id="SSF54695">
    <property type="entry name" value="POZ domain"/>
    <property type="match status" value="1"/>
</dbReference>
<dbReference type="Gene3D" id="3.30.710.10">
    <property type="entry name" value="Potassium Channel Kv1.1, Chain A"/>
    <property type="match status" value="1"/>
</dbReference>
<evidence type="ECO:0000313" key="9">
    <source>
        <dbReference type="Proteomes" id="UP000429607"/>
    </source>
</evidence>
<dbReference type="PANTHER" id="PTHR46965:SF1">
    <property type="entry name" value="BTB_POZ DOMAIN-CONTAINING PROTEIN 19"/>
    <property type="match status" value="1"/>
</dbReference>
<dbReference type="GO" id="GO:0055085">
    <property type="term" value="P:transmembrane transport"/>
    <property type="evidence" value="ECO:0007669"/>
    <property type="project" value="InterPro"/>
</dbReference>
<feature type="transmembrane region" description="Helical" evidence="6">
    <location>
        <begin position="540"/>
        <end position="561"/>
    </location>
</feature>
<dbReference type="InterPro" id="IPR042846">
    <property type="entry name" value="BTBD19"/>
</dbReference>
<keyword evidence="3 6" id="KW-1133">Transmembrane helix</keyword>
<evidence type="ECO:0000313" key="8">
    <source>
        <dbReference type="EMBL" id="KAE9049266.1"/>
    </source>
</evidence>
<keyword evidence="2 6" id="KW-0812">Transmembrane</keyword>
<sequence length="625" mass="68973">MTLRQWTEELDELLLDVTGRFATWSERVRAFVNVLERREFTRGPDPPFTAEEMQSHFKELCERIPIQIPTNRSVSWNAKRTELLLTIHRNTEGESYEVKTVLFNQAIKEKGWTFSASLEQVKKKLQATADVAGRDVLDESNKEDFSLSMDEFSSLESETENDGGSCVNTAARGRNDAAITSSVVGISDHSTATKCMSDPTATTPPHCDDQGSSDELSSDETSDGTQEQETAFEAQVAGLTSQNEMGGGVRVDDLQQAKVDVVDAGVSGVDSMATHLHSLVNTKLMSDVTFIVLYIFSVEGSEVFAHRCICLRSSYFKTILAEEIVKNNAGRVEISGVSKRIFLSVLAYIYTDSVDIPEDKVMEMFTTANRYGIETLKQLCSQRLLKSVGIDNVADMLLLAVEHGDVSLQDECFAYTLRNLEAVSKTKSFQEMAHRNPNMMDNRSNGIVSAQEISYTHLPIAEQQKKIKIRSAYMMFLGTALVLLFSDPMVDVLSEVGARTGIPAFYVSFVVAPLASNASELIAAYNYAQKKTSKTISISVSALLGAACMNNTFCLGIFAALMSFKSGGLVWEFSAETFSILLVELAIGYIAMKKTQRLIDGLIVLMLYPTSIFLVFLLENVLGLD</sequence>
<reference evidence="8 9" key="1">
    <citation type="submission" date="2018-09" db="EMBL/GenBank/DDBJ databases">
        <title>Genomic investigation of the strawberry pathogen Phytophthora fragariae indicates pathogenicity is determined by transcriptional variation in three key races.</title>
        <authorList>
            <person name="Adams T.M."/>
            <person name="Armitage A.D."/>
            <person name="Sobczyk M.K."/>
            <person name="Bates H.J."/>
            <person name="Dunwell J.M."/>
            <person name="Nellist C.F."/>
            <person name="Harrison R.J."/>
        </authorList>
    </citation>
    <scope>NUCLEOTIDE SEQUENCE [LARGE SCALE GENOMIC DNA]</scope>
    <source>
        <strain evidence="8 9">SCRP249</strain>
    </source>
</reference>
<dbReference type="GO" id="GO:0016020">
    <property type="term" value="C:membrane"/>
    <property type="evidence" value="ECO:0007669"/>
    <property type="project" value="UniProtKB-SubCell"/>
</dbReference>
<dbReference type="InterPro" id="IPR044880">
    <property type="entry name" value="NCX_ion-bd_dom_sf"/>
</dbReference>
<evidence type="ECO:0000256" key="6">
    <source>
        <dbReference type="SAM" id="Phobius"/>
    </source>
</evidence>
<dbReference type="AlphaFoldDB" id="A0A6A3P935"/>
<evidence type="ECO:0000256" key="5">
    <source>
        <dbReference type="SAM" id="MobiDB-lite"/>
    </source>
</evidence>
<evidence type="ECO:0000256" key="2">
    <source>
        <dbReference type="ARBA" id="ARBA00022692"/>
    </source>
</evidence>
<evidence type="ECO:0000259" key="7">
    <source>
        <dbReference type="PROSITE" id="PS50097"/>
    </source>
</evidence>
<dbReference type="Pfam" id="PF00651">
    <property type="entry name" value="BTB"/>
    <property type="match status" value="1"/>
</dbReference>
<comment type="subcellular location">
    <subcellularLocation>
        <location evidence="1">Membrane</location>
        <topology evidence="1">Multi-pass membrane protein</topology>
    </subcellularLocation>
</comment>
<feature type="region of interest" description="Disordered" evidence="5">
    <location>
        <begin position="195"/>
        <end position="229"/>
    </location>
</feature>
<dbReference type="InterPro" id="IPR004837">
    <property type="entry name" value="NaCa_Exmemb"/>
</dbReference>
<protein>
    <recommendedName>
        <fullName evidence="7">BTB domain-containing protein</fullName>
    </recommendedName>
</protein>
<dbReference type="Gene3D" id="1.20.1420.30">
    <property type="entry name" value="NCX, central ion-binding region"/>
    <property type="match status" value="1"/>
</dbReference>
<evidence type="ECO:0000256" key="4">
    <source>
        <dbReference type="ARBA" id="ARBA00023136"/>
    </source>
</evidence>
<name>A0A6A3P935_9STRA</name>
<dbReference type="SMART" id="SM00225">
    <property type="entry name" value="BTB"/>
    <property type="match status" value="1"/>
</dbReference>
<dbReference type="PANTHER" id="PTHR46965">
    <property type="entry name" value="BTB/POZ DOMAIN-CONTAINING PROTEIN 19"/>
    <property type="match status" value="1"/>
</dbReference>
<dbReference type="InterPro" id="IPR000210">
    <property type="entry name" value="BTB/POZ_dom"/>
</dbReference>
<evidence type="ECO:0000256" key="1">
    <source>
        <dbReference type="ARBA" id="ARBA00004141"/>
    </source>
</evidence>
<comment type="caution">
    <text evidence="8">The sequence shown here is derived from an EMBL/GenBank/DDBJ whole genome shotgun (WGS) entry which is preliminary data.</text>
</comment>
<dbReference type="EMBL" id="QXFV01000131">
    <property type="protein sequence ID" value="KAE9049266.1"/>
    <property type="molecule type" value="Genomic_DNA"/>
</dbReference>
<feature type="transmembrane region" description="Helical" evidence="6">
    <location>
        <begin position="573"/>
        <end position="591"/>
    </location>
</feature>
<dbReference type="Proteomes" id="UP000429607">
    <property type="component" value="Unassembled WGS sequence"/>
</dbReference>
<dbReference type="PROSITE" id="PS50097">
    <property type="entry name" value="BTB"/>
    <property type="match status" value="1"/>
</dbReference>
<accession>A0A6A3P935</accession>
<evidence type="ECO:0000256" key="3">
    <source>
        <dbReference type="ARBA" id="ARBA00022989"/>
    </source>
</evidence>